<sequence>MPVAFRYALGAPLDPAPLVQKPHDVAPEERARTSLPVGGAEASLTSRIWTRRNRSGRVQSMTEGQEEQPEAETERVLDAPARAAA</sequence>
<proteinExistence type="predicted"/>
<accession>A0ABU7TQV6</accession>
<reference evidence="2 3" key="1">
    <citation type="journal article" date="2012" name="Genet. Mol. Biol.">
        <title>Analysis of 16S rRNA and mxaF genes revealing insights into Methylobacterium niche-specific plant association.</title>
        <authorList>
            <person name="Dourado M.N."/>
            <person name="Andreote F.D."/>
            <person name="Dini-Andreote F."/>
            <person name="Conti R."/>
            <person name="Araujo J.M."/>
            <person name="Araujo W.L."/>
        </authorList>
    </citation>
    <scope>NUCLEOTIDE SEQUENCE [LARGE SCALE GENOMIC DNA]</scope>
    <source>
        <strain evidence="2 3">TC3-10</strain>
    </source>
</reference>
<feature type="region of interest" description="Disordered" evidence="1">
    <location>
        <begin position="51"/>
        <end position="85"/>
    </location>
</feature>
<keyword evidence="3" id="KW-1185">Reference proteome</keyword>
<gene>
    <name evidence="2" type="ORF">MOTC310_17680</name>
</gene>
<evidence type="ECO:0000313" key="3">
    <source>
        <dbReference type="Proteomes" id="UP001355206"/>
    </source>
</evidence>
<protein>
    <submittedName>
        <fullName evidence="2">Uncharacterized protein</fullName>
    </submittedName>
</protein>
<comment type="caution">
    <text evidence="2">The sequence shown here is derived from an EMBL/GenBank/DDBJ whole genome shotgun (WGS) entry which is preliminary data.</text>
</comment>
<name>A0ABU7TQV6_9HYPH</name>
<evidence type="ECO:0000256" key="1">
    <source>
        <dbReference type="SAM" id="MobiDB-lite"/>
    </source>
</evidence>
<dbReference type="Proteomes" id="UP001355206">
    <property type="component" value="Unassembled WGS sequence"/>
</dbReference>
<dbReference type="EMBL" id="MLCA01000009">
    <property type="protein sequence ID" value="MEE7492207.1"/>
    <property type="molecule type" value="Genomic_DNA"/>
</dbReference>
<evidence type="ECO:0000313" key="2">
    <source>
        <dbReference type="EMBL" id="MEE7492207.1"/>
    </source>
</evidence>
<organism evidence="2 3">
    <name type="scientific">Methylobacterium oryzae</name>
    <dbReference type="NCBI Taxonomy" id="334852"/>
    <lineage>
        <taxon>Bacteria</taxon>
        <taxon>Pseudomonadati</taxon>
        <taxon>Pseudomonadota</taxon>
        <taxon>Alphaproteobacteria</taxon>
        <taxon>Hyphomicrobiales</taxon>
        <taxon>Methylobacteriaceae</taxon>
        <taxon>Methylobacterium</taxon>
    </lineage>
</organism>